<dbReference type="InterPro" id="IPR009057">
    <property type="entry name" value="Homeodomain-like_sf"/>
</dbReference>
<feature type="domain" description="HTH araC/xylS-type" evidence="4">
    <location>
        <begin position="248"/>
        <end position="345"/>
    </location>
</feature>
<dbReference type="EMBL" id="CP020100">
    <property type="protein sequence ID" value="AQZ93916.1"/>
    <property type="molecule type" value="Genomic_DNA"/>
</dbReference>
<evidence type="ECO:0000256" key="3">
    <source>
        <dbReference type="ARBA" id="ARBA00023163"/>
    </source>
</evidence>
<evidence type="ECO:0000256" key="1">
    <source>
        <dbReference type="ARBA" id="ARBA00023015"/>
    </source>
</evidence>
<keyword evidence="6" id="KW-1185">Reference proteome</keyword>
<dbReference type="GO" id="GO:0000976">
    <property type="term" value="F:transcription cis-regulatory region binding"/>
    <property type="evidence" value="ECO:0007669"/>
    <property type="project" value="TreeGrafter"/>
</dbReference>
<dbReference type="PROSITE" id="PS00041">
    <property type="entry name" value="HTH_ARAC_FAMILY_1"/>
    <property type="match status" value="1"/>
</dbReference>
<dbReference type="KEGG" id="ppha:BVH74_03740"/>
<evidence type="ECO:0000256" key="2">
    <source>
        <dbReference type="ARBA" id="ARBA00023125"/>
    </source>
</evidence>
<dbReference type="PANTHER" id="PTHR47894:SF1">
    <property type="entry name" value="HTH-TYPE TRANSCRIPTIONAL REGULATOR VQSM"/>
    <property type="match status" value="1"/>
</dbReference>
<dbReference type="SUPFAM" id="SSF46689">
    <property type="entry name" value="Homeodomain-like"/>
    <property type="match status" value="1"/>
</dbReference>
<dbReference type="PANTHER" id="PTHR47894">
    <property type="entry name" value="HTH-TYPE TRANSCRIPTIONAL REGULATOR GADX"/>
    <property type="match status" value="1"/>
</dbReference>
<proteinExistence type="predicted"/>
<dbReference type="RefSeq" id="WP_080048771.1">
    <property type="nucleotide sequence ID" value="NZ_CP020100.1"/>
</dbReference>
<dbReference type="Pfam" id="PF12625">
    <property type="entry name" value="Arabinose_bd"/>
    <property type="match status" value="1"/>
</dbReference>
<dbReference type="InterPro" id="IPR032687">
    <property type="entry name" value="AraC-type_N"/>
</dbReference>
<gene>
    <name evidence="5" type="ORF">BVH74_03740</name>
</gene>
<evidence type="ECO:0000313" key="6">
    <source>
        <dbReference type="Proteomes" id="UP000243488"/>
    </source>
</evidence>
<evidence type="ECO:0000259" key="4">
    <source>
        <dbReference type="PROSITE" id="PS01124"/>
    </source>
</evidence>
<dbReference type="GO" id="GO:0005829">
    <property type="term" value="C:cytosol"/>
    <property type="evidence" value="ECO:0007669"/>
    <property type="project" value="TreeGrafter"/>
</dbReference>
<sequence length="351" mass="38924">MPLERASCQAPDQRLISLQSTCLIAHCFAAQGLSVSDLLNATGLSESDLEQPSRLITPAQEQQVFANAARLANSALIGLELGQRMRISAYGQLGYAMLSSPTLGQALEVMLSYPVLLGSYFRLSLELLDDGLVALSARDYHESPQLRLFNTELCLSSVKAMLDDALGQPLPLSAIHLSLPAPSHAEHYPQAFGACQLLAHQDAERLVFDSHWLDAPLPLADPVTQHEALRQCQQLQERFCAQQSPLVVSLTEQLQQTLDAPPSLEQLAGRLHCTSRTLRRHLRQAGCGYQQLLDQLRLQQAKTLLSRPHLPIYVIAEQLGFSESASFRHAFIRWTGMTPRAWRQRQKAAEH</sequence>
<dbReference type="PROSITE" id="PS01124">
    <property type="entry name" value="HTH_ARAC_FAMILY_2"/>
    <property type="match status" value="1"/>
</dbReference>
<dbReference type="Pfam" id="PF12833">
    <property type="entry name" value="HTH_18"/>
    <property type="match status" value="1"/>
</dbReference>
<reference evidence="5 6" key="1">
    <citation type="submission" date="2017-03" db="EMBL/GenBank/DDBJ databases">
        <title>Complete genome sequence of the novel DNRA strain Pseudomonas sp. S-6-2 isolated from Chinese polluted river sediment. Journal of Biotechnology.</title>
        <authorList>
            <person name="Li J."/>
            <person name="Xiang F."/>
            <person name="Wang L."/>
            <person name="Xi L."/>
            <person name="Liu J."/>
        </authorList>
    </citation>
    <scope>NUCLEOTIDE SEQUENCE [LARGE SCALE GENOMIC DNA]</scope>
    <source>
        <strain evidence="5 6">S-6-2</strain>
    </source>
</reference>
<accession>A0A1V0B1V3</accession>
<dbReference type="Gene3D" id="1.10.10.60">
    <property type="entry name" value="Homeodomain-like"/>
    <property type="match status" value="1"/>
</dbReference>
<dbReference type="InterPro" id="IPR018060">
    <property type="entry name" value="HTH_AraC"/>
</dbReference>
<evidence type="ECO:0000313" key="5">
    <source>
        <dbReference type="EMBL" id="AQZ93916.1"/>
    </source>
</evidence>
<dbReference type="GO" id="GO:0009893">
    <property type="term" value="P:positive regulation of metabolic process"/>
    <property type="evidence" value="ECO:0007669"/>
    <property type="project" value="UniProtKB-ARBA"/>
</dbReference>
<name>A0A1V0B1V3_9GAMM</name>
<dbReference type="STRING" id="1931241.BVH74_03740"/>
<keyword evidence="2" id="KW-0238">DNA-binding</keyword>
<keyword evidence="1" id="KW-0805">Transcription regulation</keyword>
<dbReference type="Proteomes" id="UP000243488">
    <property type="component" value="Chromosome"/>
</dbReference>
<dbReference type="GO" id="GO:0003700">
    <property type="term" value="F:DNA-binding transcription factor activity"/>
    <property type="evidence" value="ECO:0007669"/>
    <property type="project" value="InterPro"/>
</dbReference>
<dbReference type="InterPro" id="IPR018062">
    <property type="entry name" value="HTH_AraC-typ_CS"/>
</dbReference>
<protein>
    <recommendedName>
        <fullName evidence="4">HTH araC/xylS-type domain-containing protein</fullName>
    </recommendedName>
</protein>
<keyword evidence="3" id="KW-0804">Transcription</keyword>
<dbReference type="AlphaFoldDB" id="A0A1V0B1V3"/>
<dbReference type="SMART" id="SM00342">
    <property type="entry name" value="HTH_ARAC"/>
    <property type="match status" value="1"/>
</dbReference>
<organism evidence="5 6">
    <name type="scientific">Halopseudomonas phragmitis</name>
    <dbReference type="NCBI Taxonomy" id="1931241"/>
    <lineage>
        <taxon>Bacteria</taxon>
        <taxon>Pseudomonadati</taxon>
        <taxon>Pseudomonadota</taxon>
        <taxon>Gammaproteobacteria</taxon>
        <taxon>Pseudomonadales</taxon>
        <taxon>Pseudomonadaceae</taxon>
        <taxon>Halopseudomonas</taxon>
    </lineage>
</organism>